<evidence type="ECO:0000313" key="4">
    <source>
        <dbReference type="Proteomes" id="UP000294887"/>
    </source>
</evidence>
<proteinExistence type="predicted"/>
<keyword evidence="1" id="KW-0472">Membrane</keyword>
<comment type="caution">
    <text evidence="3">The sequence shown here is derived from an EMBL/GenBank/DDBJ whole genome shotgun (WGS) entry which is preliminary data.</text>
</comment>
<protein>
    <recommendedName>
        <fullName evidence="2">DUF2062 domain-containing protein</fullName>
    </recommendedName>
</protein>
<dbReference type="EMBL" id="SMFQ01000003">
    <property type="protein sequence ID" value="TCJ87297.1"/>
    <property type="molecule type" value="Genomic_DNA"/>
</dbReference>
<dbReference type="RefSeq" id="WP_131905587.1">
    <property type="nucleotide sequence ID" value="NZ_BAAAFU010000004.1"/>
</dbReference>
<dbReference type="Pfam" id="PF09835">
    <property type="entry name" value="DUF2062"/>
    <property type="match status" value="1"/>
</dbReference>
<dbReference type="PANTHER" id="PTHR40547:SF1">
    <property type="entry name" value="SLL0298 PROTEIN"/>
    <property type="match status" value="1"/>
</dbReference>
<feature type="domain" description="DUF2062" evidence="2">
    <location>
        <begin position="24"/>
        <end position="164"/>
    </location>
</feature>
<evidence type="ECO:0000256" key="1">
    <source>
        <dbReference type="SAM" id="Phobius"/>
    </source>
</evidence>
<feature type="transmembrane region" description="Helical" evidence="1">
    <location>
        <begin position="77"/>
        <end position="98"/>
    </location>
</feature>
<feature type="transmembrane region" description="Helical" evidence="1">
    <location>
        <begin position="45"/>
        <end position="70"/>
    </location>
</feature>
<gene>
    <name evidence="3" type="ORF">EV695_1805</name>
</gene>
<evidence type="ECO:0000259" key="2">
    <source>
        <dbReference type="Pfam" id="PF09835"/>
    </source>
</evidence>
<sequence>MPRKFLKRYSPSPKTIRDNKALSYLGEDIHRPSLWHMNRNSVSKAFAIGLFCTWIPFPLQTIIAALLAIFYRAHLPISVALVFITNPITIPPMFYFAYKLGSVMLGVELESVPMDLSWEWFSSTLHQIWQPLLFGCLILAIVSSAVGYFTINTIWRKNIKHRWKCRVDEREAARAKQSMLSEIKKAMKDS</sequence>
<reference evidence="3 4" key="1">
    <citation type="submission" date="2019-03" db="EMBL/GenBank/DDBJ databases">
        <title>Genomic Encyclopedia of Type Strains, Phase IV (KMG-IV): sequencing the most valuable type-strain genomes for metagenomic binning, comparative biology and taxonomic classification.</title>
        <authorList>
            <person name="Goeker M."/>
        </authorList>
    </citation>
    <scope>NUCLEOTIDE SEQUENCE [LARGE SCALE GENOMIC DNA]</scope>
    <source>
        <strain evidence="3 4">DSM 24830</strain>
    </source>
</reference>
<dbReference type="PANTHER" id="PTHR40547">
    <property type="entry name" value="SLL0298 PROTEIN"/>
    <property type="match status" value="1"/>
</dbReference>
<dbReference type="AlphaFoldDB" id="A0A4R1EZH4"/>
<accession>A0A4R1EZH4</accession>
<dbReference type="InterPro" id="IPR018639">
    <property type="entry name" value="DUF2062"/>
</dbReference>
<feature type="transmembrane region" description="Helical" evidence="1">
    <location>
        <begin position="128"/>
        <end position="151"/>
    </location>
</feature>
<keyword evidence="4" id="KW-1185">Reference proteome</keyword>
<dbReference type="Proteomes" id="UP000294887">
    <property type="component" value="Unassembled WGS sequence"/>
</dbReference>
<name>A0A4R1EZH4_9GAMM</name>
<keyword evidence="1" id="KW-1133">Transmembrane helix</keyword>
<keyword evidence="1" id="KW-0812">Transmembrane</keyword>
<evidence type="ECO:0000313" key="3">
    <source>
        <dbReference type="EMBL" id="TCJ87297.1"/>
    </source>
</evidence>
<dbReference type="OrthoDB" id="9786029at2"/>
<organism evidence="3 4">
    <name type="scientific">Cocleimonas flava</name>
    <dbReference type="NCBI Taxonomy" id="634765"/>
    <lineage>
        <taxon>Bacteria</taxon>
        <taxon>Pseudomonadati</taxon>
        <taxon>Pseudomonadota</taxon>
        <taxon>Gammaproteobacteria</taxon>
        <taxon>Thiotrichales</taxon>
        <taxon>Thiotrichaceae</taxon>
        <taxon>Cocleimonas</taxon>
    </lineage>
</organism>